<evidence type="ECO:0000313" key="1">
    <source>
        <dbReference type="EMBL" id="PSN82666.1"/>
    </source>
</evidence>
<sequence length="505" mass="55594">MKEFDIVIVGAGHNGLVCGCYLAKAGLKVCILERRSVVGGAAVTEELWPGFKISRASYVPSMNPKIIEDLRLSHYGLQLGEIDPQLFVPFPSGKNLVFYESIQKTVEQISKFSKRDAHVYPKFMDFMRGFAETVEPLYLSPPPSLGDLLKLMGETHIEEVVRQIVLTSSKDLLDECFESEEVKAALCLHGVLNTSMGADTIGTSYILATSVGKPKYSYAIGGTGAVSSALLKCFLSYGGSVITSCEAKRILVVDGEAKGVELSTGEKMFSKVVVSNVDPKRTFLKLLDDVDQQFRRKIQKLNAKGTSFKINLALSEPLRFKAASTFTENGAFVYISPSVEYVQKAYDECKWGRIPSEPPLDVFSQTAWDSSVAPQGKHTLSIIAKYNPYHLYQGNWDELKQVALERALDALEFYAPNLKRALIHVEALSPLDLERVFGLTEGNVTHIDQTLNQMLSFRPTPECSKYTTPIKNLYLCGAGTHPGGGVTGAPGHNAAHVILEHWKAR</sequence>
<dbReference type="EMBL" id="NEXC01000059">
    <property type="protein sequence ID" value="PSN82666.1"/>
    <property type="molecule type" value="Genomic_DNA"/>
</dbReference>
<proteinExistence type="predicted"/>
<evidence type="ECO:0000313" key="2">
    <source>
        <dbReference type="Proteomes" id="UP000240880"/>
    </source>
</evidence>
<dbReference type="Gene3D" id="3.50.50.60">
    <property type="entry name" value="FAD/NAD(P)-binding domain"/>
    <property type="match status" value="2"/>
</dbReference>
<dbReference type="PANTHER" id="PTHR10668">
    <property type="entry name" value="PHYTOENE DEHYDROGENASE"/>
    <property type="match status" value="1"/>
</dbReference>
<comment type="caution">
    <text evidence="1">The sequence shown here is derived from an EMBL/GenBank/DDBJ whole genome shotgun (WGS) entry which is preliminary data.</text>
</comment>
<accession>A0A2R6A8D7</accession>
<dbReference type="InterPro" id="IPR036188">
    <property type="entry name" value="FAD/NAD-bd_sf"/>
</dbReference>
<dbReference type="SUPFAM" id="SSF51905">
    <property type="entry name" value="FAD/NAD(P)-binding domain"/>
    <property type="match status" value="1"/>
</dbReference>
<dbReference type="PANTHER" id="PTHR10668:SF103">
    <property type="entry name" value="PYRIDINE NUCLEOTIDE-DISULFIDE OXIDOREDUCTASE DOMAIN-CONTAINING PROTEIN 2"/>
    <property type="match status" value="1"/>
</dbReference>
<organism evidence="1 2">
    <name type="scientific">Candidatus Marsarchaeota G1 archaeon OSP_D</name>
    <dbReference type="NCBI Taxonomy" id="1978155"/>
    <lineage>
        <taxon>Archaea</taxon>
        <taxon>Candidatus Marsarchaeota</taxon>
        <taxon>Candidatus Marsarchaeota group 1</taxon>
    </lineage>
</organism>
<name>A0A2R6A8D7_9ARCH</name>
<dbReference type="Pfam" id="PF13450">
    <property type="entry name" value="NAD_binding_8"/>
    <property type="match status" value="1"/>
</dbReference>
<dbReference type="PROSITE" id="PS51257">
    <property type="entry name" value="PROKAR_LIPOPROTEIN"/>
    <property type="match status" value="1"/>
</dbReference>
<dbReference type="AlphaFoldDB" id="A0A2R6A8D7"/>
<evidence type="ECO:0008006" key="3">
    <source>
        <dbReference type="Google" id="ProtNLM"/>
    </source>
</evidence>
<dbReference type="Proteomes" id="UP000240880">
    <property type="component" value="Unassembled WGS sequence"/>
</dbReference>
<gene>
    <name evidence="1" type="ORF">B9Q01_07365</name>
</gene>
<protein>
    <recommendedName>
        <fullName evidence="3">Amine oxidase domain-containing protein</fullName>
    </recommendedName>
</protein>
<reference evidence="1 2" key="1">
    <citation type="submission" date="2017-04" db="EMBL/GenBank/DDBJ databases">
        <title>Novel microbial lineages endemic to geothermal iron-oxide mats fill important gaps in the evolutionary history of Archaea.</title>
        <authorList>
            <person name="Jay Z.J."/>
            <person name="Beam J.P."/>
            <person name="Dlakic M."/>
            <person name="Rusch D.B."/>
            <person name="Kozubal M.A."/>
            <person name="Inskeep W.P."/>
        </authorList>
    </citation>
    <scope>NUCLEOTIDE SEQUENCE [LARGE SCALE GENOMIC DNA]</scope>
    <source>
        <strain evidence="1">OSP_D</strain>
    </source>
</reference>